<protein>
    <recommendedName>
        <fullName evidence="3">Tryptophan synthase subunit beta like protein</fullName>
    </recommendedName>
</protein>
<dbReference type="EMBL" id="BNAO01000009">
    <property type="protein sequence ID" value="GHG75840.1"/>
    <property type="molecule type" value="Genomic_DNA"/>
</dbReference>
<reference evidence="2" key="1">
    <citation type="journal article" date="2019" name="Int. J. Syst. Evol. Microbiol.">
        <title>The Global Catalogue of Microorganisms (GCM) 10K type strain sequencing project: providing services to taxonomists for standard genome sequencing and annotation.</title>
        <authorList>
            <consortium name="The Broad Institute Genomics Platform"/>
            <consortium name="The Broad Institute Genome Sequencing Center for Infectious Disease"/>
            <person name="Wu L."/>
            <person name="Ma J."/>
        </authorList>
    </citation>
    <scope>NUCLEOTIDE SEQUENCE [LARGE SCALE GENOMIC DNA]</scope>
    <source>
        <strain evidence="2">CGMCC 1.7003</strain>
    </source>
</reference>
<comment type="caution">
    <text evidence="1">The sequence shown here is derived from an EMBL/GenBank/DDBJ whole genome shotgun (WGS) entry which is preliminary data.</text>
</comment>
<sequence length="116" mass="13349">MFVRRNANNEIVLVSKERISGIAEEYLDADSYELIDFIQNQQESSPVVEFKKSDKDLIRVLEDVIDLLTIKGIIQFTDLPKAAQQKLLSRQHIRHRIATLNLVSDNPDEETVNLDL</sequence>
<proteinExistence type="predicted"/>
<keyword evidence="2" id="KW-1185">Reference proteome</keyword>
<evidence type="ECO:0000313" key="2">
    <source>
        <dbReference type="Proteomes" id="UP000659697"/>
    </source>
</evidence>
<evidence type="ECO:0000313" key="1">
    <source>
        <dbReference type="EMBL" id="GHG75840.1"/>
    </source>
</evidence>
<dbReference type="Proteomes" id="UP000659697">
    <property type="component" value="Unassembled WGS sequence"/>
</dbReference>
<organism evidence="1 2">
    <name type="scientific">Alishewanella longhuensis</name>
    <dbReference type="NCBI Taxonomy" id="1091037"/>
    <lineage>
        <taxon>Bacteria</taxon>
        <taxon>Pseudomonadati</taxon>
        <taxon>Pseudomonadota</taxon>
        <taxon>Gammaproteobacteria</taxon>
        <taxon>Alteromonadales</taxon>
        <taxon>Alteromonadaceae</taxon>
        <taxon>Alishewanella</taxon>
    </lineage>
</organism>
<gene>
    <name evidence="1" type="ORF">GCM10010919_30460</name>
</gene>
<accession>A0ABQ3L5P9</accession>
<evidence type="ECO:0008006" key="3">
    <source>
        <dbReference type="Google" id="ProtNLM"/>
    </source>
</evidence>
<name>A0ABQ3L5P9_9ALTE</name>
<dbReference type="RefSeq" id="WP_189433899.1">
    <property type="nucleotide sequence ID" value="NZ_BNAO01000009.1"/>
</dbReference>